<dbReference type="PROSITE" id="PS51257">
    <property type="entry name" value="PROKAR_LIPOPROTEIN"/>
    <property type="match status" value="1"/>
</dbReference>
<dbReference type="Pfam" id="PF14334">
    <property type="entry name" value="DUF4390"/>
    <property type="match status" value="1"/>
</dbReference>
<reference evidence="1 2" key="1">
    <citation type="submission" date="2019-03" db="EMBL/GenBank/DDBJ databases">
        <title>Genomic Encyclopedia of Type Strains, Phase IV (KMG-IV): sequencing the most valuable type-strain genomes for metagenomic binning, comparative biology and taxonomic classification.</title>
        <authorList>
            <person name="Goeker M."/>
        </authorList>
    </citation>
    <scope>NUCLEOTIDE SEQUENCE [LARGE SCALE GENOMIC DNA]</scope>
    <source>
        <strain evidence="1 2">DSM 21944</strain>
    </source>
</reference>
<keyword evidence="2" id="KW-1185">Reference proteome</keyword>
<proteinExistence type="predicted"/>
<dbReference type="AlphaFoldDB" id="A0A4R3LK71"/>
<sequence>MTSGGRIGALLFTALALVACGGSASGVRIVDLYRTADGQLELSLRLDLPATMVQGLLRGVPLGFQCEMQADGRRSTQRRELRFLPLSRQYQLREPATGYSRSYDSRSAALAALERWPLPLDGDHEGAVRVRVHLDRGRLPSPLALSAVFDRDWHLDSGVVTWPAGQR</sequence>
<organism evidence="1 2">
    <name type="scientific">Pseudofulvimonas gallinarii</name>
    <dbReference type="NCBI Taxonomy" id="634155"/>
    <lineage>
        <taxon>Bacteria</taxon>
        <taxon>Pseudomonadati</taxon>
        <taxon>Pseudomonadota</taxon>
        <taxon>Gammaproteobacteria</taxon>
        <taxon>Lysobacterales</taxon>
        <taxon>Rhodanobacteraceae</taxon>
        <taxon>Pseudofulvimonas</taxon>
    </lineage>
</organism>
<gene>
    <name evidence="1" type="ORF">EDC25_10319</name>
</gene>
<protein>
    <submittedName>
        <fullName evidence="1">Uncharacterized protein DUF4390</fullName>
    </submittedName>
</protein>
<comment type="caution">
    <text evidence="1">The sequence shown here is derived from an EMBL/GenBank/DDBJ whole genome shotgun (WGS) entry which is preliminary data.</text>
</comment>
<dbReference type="EMBL" id="SMAF01000003">
    <property type="protein sequence ID" value="TCT00251.1"/>
    <property type="molecule type" value="Genomic_DNA"/>
</dbReference>
<evidence type="ECO:0000313" key="2">
    <source>
        <dbReference type="Proteomes" id="UP000294599"/>
    </source>
</evidence>
<dbReference type="Proteomes" id="UP000294599">
    <property type="component" value="Unassembled WGS sequence"/>
</dbReference>
<dbReference type="RefSeq" id="WP_164484122.1">
    <property type="nucleotide sequence ID" value="NZ_JBHLWF010000007.1"/>
</dbReference>
<name>A0A4R3LK71_9GAMM</name>
<evidence type="ECO:0000313" key="1">
    <source>
        <dbReference type="EMBL" id="TCT00251.1"/>
    </source>
</evidence>
<accession>A0A4R3LK71</accession>
<dbReference type="InterPro" id="IPR025500">
    <property type="entry name" value="DUF4390"/>
</dbReference>